<feature type="domain" description="MADF" evidence="2">
    <location>
        <begin position="8"/>
        <end position="110"/>
    </location>
</feature>
<comment type="subcellular location">
    <subcellularLocation>
        <location evidence="1">Nucleus</location>
    </subcellularLocation>
</comment>
<gene>
    <name evidence="4" type="ORF">CINCED_3A005206</name>
</gene>
<feature type="domain" description="BESS" evidence="3">
    <location>
        <begin position="197"/>
        <end position="236"/>
    </location>
</feature>
<accession>A0A5E4N1S0</accession>
<dbReference type="OrthoDB" id="6581309at2759"/>
<dbReference type="GO" id="GO:0005667">
    <property type="term" value="C:transcription regulator complex"/>
    <property type="evidence" value="ECO:0007669"/>
    <property type="project" value="TreeGrafter"/>
</dbReference>
<dbReference type="InterPro" id="IPR006578">
    <property type="entry name" value="MADF-dom"/>
</dbReference>
<dbReference type="GO" id="GO:0006357">
    <property type="term" value="P:regulation of transcription by RNA polymerase II"/>
    <property type="evidence" value="ECO:0007669"/>
    <property type="project" value="TreeGrafter"/>
</dbReference>
<reference evidence="4 5" key="1">
    <citation type="submission" date="2019-08" db="EMBL/GenBank/DDBJ databases">
        <authorList>
            <person name="Alioto T."/>
            <person name="Alioto T."/>
            <person name="Gomez Garrido J."/>
        </authorList>
    </citation>
    <scope>NUCLEOTIDE SEQUENCE [LARGE SCALE GENOMIC DNA]</scope>
</reference>
<dbReference type="EMBL" id="CABPRJ010001440">
    <property type="protein sequence ID" value="VVC37023.1"/>
    <property type="molecule type" value="Genomic_DNA"/>
</dbReference>
<evidence type="ECO:0000313" key="4">
    <source>
        <dbReference type="EMBL" id="VVC37023.1"/>
    </source>
</evidence>
<evidence type="ECO:0000259" key="3">
    <source>
        <dbReference type="PROSITE" id="PS51031"/>
    </source>
</evidence>
<evidence type="ECO:0000256" key="1">
    <source>
        <dbReference type="PROSITE-ProRule" id="PRU00371"/>
    </source>
</evidence>
<dbReference type="InterPro" id="IPR004210">
    <property type="entry name" value="BESS_motif"/>
</dbReference>
<dbReference type="PROSITE" id="PS51029">
    <property type="entry name" value="MADF"/>
    <property type="match status" value="1"/>
</dbReference>
<dbReference type="Pfam" id="PF02944">
    <property type="entry name" value="BESS"/>
    <property type="match status" value="1"/>
</dbReference>
<evidence type="ECO:0000313" key="5">
    <source>
        <dbReference type="Proteomes" id="UP000325440"/>
    </source>
</evidence>
<evidence type="ECO:0000259" key="2">
    <source>
        <dbReference type="PROSITE" id="PS51029"/>
    </source>
</evidence>
<proteinExistence type="predicted"/>
<organism evidence="4 5">
    <name type="scientific">Cinara cedri</name>
    <dbReference type="NCBI Taxonomy" id="506608"/>
    <lineage>
        <taxon>Eukaryota</taxon>
        <taxon>Metazoa</taxon>
        <taxon>Ecdysozoa</taxon>
        <taxon>Arthropoda</taxon>
        <taxon>Hexapoda</taxon>
        <taxon>Insecta</taxon>
        <taxon>Pterygota</taxon>
        <taxon>Neoptera</taxon>
        <taxon>Paraneoptera</taxon>
        <taxon>Hemiptera</taxon>
        <taxon>Sternorrhyncha</taxon>
        <taxon>Aphidomorpha</taxon>
        <taxon>Aphidoidea</taxon>
        <taxon>Aphididae</taxon>
        <taxon>Lachninae</taxon>
        <taxon>Cinara</taxon>
    </lineage>
</organism>
<dbReference type="AlphaFoldDB" id="A0A5E4N1S0"/>
<dbReference type="SMART" id="SM00595">
    <property type="entry name" value="MADF"/>
    <property type="match status" value="1"/>
</dbReference>
<dbReference type="PANTHER" id="PTHR12243">
    <property type="entry name" value="MADF DOMAIN TRANSCRIPTION FACTOR"/>
    <property type="match status" value="1"/>
</dbReference>
<keyword evidence="1" id="KW-0539">Nucleus</keyword>
<sequence length="268" mass="30976">MNNIDTERVISEVRIRPPLWDLSCALYKDRDAKIKAWLEVCQAIARNYDNVSDNEKKVIERHVQQRWKTARDAYVRCKAILKNTKSRSGGGNKKKYVYYDCMQFLDKKHLVNTEDSIVESQNTINKSLINIEPATNDDVQTSVLPSTSEGSNSCQTLQTAVVERNISQARRKRIREEEKDFEREMLNMFKENTKLMQNDDMSFFCSLLPVMKTFSNHQKLLFRSEVLKKAIEISNGNISNEDLQGTSHSYYSTSESQLSDIATSYTTE</sequence>
<dbReference type="Proteomes" id="UP000325440">
    <property type="component" value="Unassembled WGS sequence"/>
</dbReference>
<dbReference type="PANTHER" id="PTHR12243:SF69">
    <property type="entry name" value="SI:CH73-59F11.3"/>
    <property type="match status" value="1"/>
</dbReference>
<name>A0A5E4N1S0_9HEMI</name>
<dbReference type="GO" id="GO:0005634">
    <property type="term" value="C:nucleus"/>
    <property type="evidence" value="ECO:0007669"/>
    <property type="project" value="UniProtKB-SubCell"/>
</dbReference>
<dbReference type="GO" id="GO:0003677">
    <property type="term" value="F:DNA binding"/>
    <property type="evidence" value="ECO:0007669"/>
    <property type="project" value="InterPro"/>
</dbReference>
<dbReference type="Pfam" id="PF10545">
    <property type="entry name" value="MADF_DNA_bdg"/>
    <property type="match status" value="1"/>
</dbReference>
<dbReference type="InterPro" id="IPR039353">
    <property type="entry name" value="TF_Adf1"/>
</dbReference>
<keyword evidence="5" id="KW-1185">Reference proteome</keyword>
<protein>
    <submittedName>
        <fullName evidence="4">BESS motif,MADF domain</fullName>
    </submittedName>
</protein>
<dbReference type="PROSITE" id="PS51031">
    <property type="entry name" value="BESS"/>
    <property type="match status" value="1"/>
</dbReference>